<dbReference type="Pfam" id="PF00271">
    <property type="entry name" value="Helicase_C"/>
    <property type="match status" value="1"/>
</dbReference>
<evidence type="ECO:0000256" key="1">
    <source>
        <dbReference type="ARBA" id="ARBA00005446"/>
    </source>
</evidence>
<dbReference type="InterPro" id="IPR027417">
    <property type="entry name" value="P-loop_NTPase"/>
</dbReference>
<dbReference type="SUPFAM" id="SSF52540">
    <property type="entry name" value="P-loop containing nucleoside triphosphate hydrolases"/>
    <property type="match status" value="1"/>
</dbReference>
<dbReference type="GO" id="GO:0003676">
    <property type="term" value="F:nucleic acid binding"/>
    <property type="evidence" value="ECO:0007669"/>
    <property type="project" value="InterPro"/>
</dbReference>
<dbReference type="SMART" id="SM00490">
    <property type="entry name" value="HELICc"/>
    <property type="match status" value="1"/>
</dbReference>
<dbReference type="PANTHER" id="PTHR13710">
    <property type="entry name" value="DNA HELICASE RECQ FAMILY MEMBER"/>
    <property type="match status" value="1"/>
</dbReference>
<dbReference type="GO" id="GO:0005694">
    <property type="term" value="C:chromosome"/>
    <property type="evidence" value="ECO:0007669"/>
    <property type="project" value="TreeGrafter"/>
</dbReference>
<comment type="catalytic activity">
    <reaction evidence="4">
        <text>Couples ATP hydrolysis with the unwinding of duplex DNA by translocating in the 3'-5' direction.</text>
        <dbReference type="EC" id="5.6.2.4"/>
    </reaction>
</comment>
<dbReference type="PANTHER" id="PTHR13710:SF108">
    <property type="entry name" value="ATP-DEPENDENT DNA HELICASE Q4"/>
    <property type="match status" value="1"/>
</dbReference>
<evidence type="ECO:0000256" key="5">
    <source>
        <dbReference type="ARBA" id="ARBA00034808"/>
    </source>
</evidence>
<proteinExistence type="inferred from homology"/>
<comment type="similarity">
    <text evidence="1">Belongs to the helicase family. RecQ subfamily.</text>
</comment>
<dbReference type="InterPro" id="IPR001650">
    <property type="entry name" value="Helicase_C-like"/>
</dbReference>
<feature type="domain" description="Helicase C-terminal" evidence="8">
    <location>
        <begin position="134"/>
        <end position="287"/>
    </location>
</feature>
<evidence type="ECO:0000256" key="2">
    <source>
        <dbReference type="ARBA" id="ARBA00022741"/>
    </source>
</evidence>
<evidence type="ECO:0000313" key="9">
    <source>
        <dbReference type="EMBL" id="KAJ3572855.1"/>
    </source>
</evidence>
<dbReference type="GO" id="GO:0005524">
    <property type="term" value="F:ATP binding"/>
    <property type="evidence" value="ECO:0007669"/>
    <property type="project" value="UniProtKB-KW"/>
</dbReference>
<reference evidence="9" key="1">
    <citation type="submission" date="2022-07" db="EMBL/GenBank/DDBJ databases">
        <title>Genome Sequence of Leucocoprinus birnbaumii.</title>
        <authorList>
            <person name="Buettner E."/>
        </authorList>
    </citation>
    <scope>NUCLEOTIDE SEQUENCE</scope>
    <source>
        <strain evidence="9">VT141</strain>
    </source>
</reference>
<dbReference type="GO" id="GO:0043138">
    <property type="term" value="F:3'-5' DNA helicase activity"/>
    <property type="evidence" value="ECO:0007669"/>
    <property type="project" value="UniProtKB-EC"/>
</dbReference>
<protein>
    <recommendedName>
        <fullName evidence="5">DNA 3'-5' helicase</fullName>
        <ecNumber evidence="5">5.6.2.4</ecNumber>
    </recommendedName>
</protein>
<evidence type="ECO:0000259" key="7">
    <source>
        <dbReference type="PROSITE" id="PS51192"/>
    </source>
</evidence>
<dbReference type="Gene3D" id="3.40.50.300">
    <property type="entry name" value="P-loop containing nucleotide triphosphate hydrolases"/>
    <property type="match status" value="2"/>
</dbReference>
<dbReference type="AlphaFoldDB" id="A0AAD5YWZ8"/>
<dbReference type="GO" id="GO:0009378">
    <property type="term" value="F:four-way junction helicase activity"/>
    <property type="evidence" value="ECO:0007669"/>
    <property type="project" value="TreeGrafter"/>
</dbReference>
<dbReference type="GO" id="GO:0000724">
    <property type="term" value="P:double-strand break repair via homologous recombination"/>
    <property type="evidence" value="ECO:0007669"/>
    <property type="project" value="TreeGrafter"/>
</dbReference>
<evidence type="ECO:0000256" key="4">
    <source>
        <dbReference type="ARBA" id="ARBA00034617"/>
    </source>
</evidence>
<evidence type="ECO:0000259" key="8">
    <source>
        <dbReference type="PROSITE" id="PS51194"/>
    </source>
</evidence>
<comment type="caution">
    <text evidence="9">The sequence shown here is derived from an EMBL/GenBank/DDBJ whole genome shotgun (WGS) entry which is preliminary data.</text>
</comment>
<sequence length="558" mass="61875">MKDICRGQWQLVVISPELLLSKWFINGVIRNREMIPRILAVVVDEAHVVLHWGSNFRKAYGELGILRTLLPRNTPFVAMSATMPSRVRRDILTKLHLNDEELISLDLGNNRLNVSVVVRPIHNPMNTYSDLAFVIPRDLENLRDIKKTFIYVDSIDDGLAIRQYLRKCLPKELQMLGVIHPYSAAYSATHRTRVMRLFKAGIVHVLVCTDAAEMGCNIPDIDLVIQWKLPASVSAFVQRAGRAARSPEFSGTAILLAERTVYKSSLEEVGKEEAGKGGQVTAKRGVRQSTTYPKASNDYALQHGIQRGTYDGRFDSDELSAGVPIDFNSIDEGLYSLVQATTSKRAGAPVLEVMAELHKWRKAMWDKNHSKASWGPALILTDKQIDMLARAGFIERLKNLEEVVGEDWRWLGKYGDALLEKLHTIKVPVVHAMRPSAVGAGPKGKGKRRARELESGVDESREGTRSTAVSNVTPTAVINDTRASISMTSLPHYPPPLPYTHPTPITPSSCFRICGLSLPYTSTTTNARSSPLSNVILLPQCPKSGPLVIFIKSNTSLS</sequence>
<dbReference type="EC" id="5.6.2.4" evidence="5"/>
<dbReference type="Pfam" id="PF00270">
    <property type="entry name" value="DEAD"/>
    <property type="match status" value="1"/>
</dbReference>
<feature type="compositionally biased region" description="Basic and acidic residues" evidence="6">
    <location>
        <begin position="451"/>
        <end position="464"/>
    </location>
</feature>
<dbReference type="PROSITE" id="PS51194">
    <property type="entry name" value="HELICASE_CTER"/>
    <property type="match status" value="1"/>
</dbReference>
<dbReference type="GO" id="GO:0005634">
    <property type="term" value="C:nucleus"/>
    <property type="evidence" value="ECO:0007669"/>
    <property type="project" value="TreeGrafter"/>
</dbReference>
<feature type="domain" description="Helicase ATP-binding" evidence="7">
    <location>
        <begin position="1"/>
        <end position="101"/>
    </location>
</feature>
<dbReference type="PROSITE" id="PS51192">
    <property type="entry name" value="HELICASE_ATP_BIND_1"/>
    <property type="match status" value="1"/>
</dbReference>
<gene>
    <name evidence="9" type="ORF">NP233_g2794</name>
</gene>
<dbReference type="InterPro" id="IPR014001">
    <property type="entry name" value="Helicase_ATP-bd"/>
</dbReference>
<dbReference type="EMBL" id="JANIEX010000125">
    <property type="protein sequence ID" value="KAJ3572855.1"/>
    <property type="molecule type" value="Genomic_DNA"/>
</dbReference>
<organism evidence="9 10">
    <name type="scientific">Leucocoprinus birnbaumii</name>
    <dbReference type="NCBI Taxonomy" id="56174"/>
    <lineage>
        <taxon>Eukaryota</taxon>
        <taxon>Fungi</taxon>
        <taxon>Dikarya</taxon>
        <taxon>Basidiomycota</taxon>
        <taxon>Agaricomycotina</taxon>
        <taxon>Agaricomycetes</taxon>
        <taxon>Agaricomycetidae</taxon>
        <taxon>Agaricales</taxon>
        <taxon>Agaricineae</taxon>
        <taxon>Agaricaceae</taxon>
        <taxon>Leucocoprinus</taxon>
    </lineage>
</organism>
<evidence type="ECO:0000256" key="6">
    <source>
        <dbReference type="SAM" id="MobiDB-lite"/>
    </source>
</evidence>
<name>A0AAD5YWZ8_9AGAR</name>
<evidence type="ECO:0000313" key="10">
    <source>
        <dbReference type="Proteomes" id="UP001213000"/>
    </source>
</evidence>
<keyword evidence="2" id="KW-0547">Nucleotide-binding</keyword>
<accession>A0AAD5YWZ8</accession>
<evidence type="ECO:0000256" key="3">
    <source>
        <dbReference type="ARBA" id="ARBA00022840"/>
    </source>
</evidence>
<dbReference type="Proteomes" id="UP001213000">
    <property type="component" value="Unassembled WGS sequence"/>
</dbReference>
<keyword evidence="10" id="KW-1185">Reference proteome</keyword>
<feature type="region of interest" description="Disordered" evidence="6">
    <location>
        <begin position="436"/>
        <end position="468"/>
    </location>
</feature>
<dbReference type="InterPro" id="IPR011545">
    <property type="entry name" value="DEAD/DEAH_box_helicase_dom"/>
</dbReference>
<dbReference type="GO" id="GO:0005737">
    <property type="term" value="C:cytoplasm"/>
    <property type="evidence" value="ECO:0007669"/>
    <property type="project" value="TreeGrafter"/>
</dbReference>
<keyword evidence="3" id="KW-0067">ATP-binding</keyword>